<feature type="compositionally biased region" description="Basic and acidic residues" evidence="1">
    <location>
        <begin position="113"/>
        <end position="132"/>
    </location>
</feature>
<feature type="compositionally biased region" description="Basic and acidic residues" evidence="1">
    <location>
        <begin position="142"/>
        <end position="153"/>
    </location>
</feature>
<gene>
    <name evidence="2" type="ORF">SEMRO_2452_G328130.1</name>
</gene>
<proteinExistence type="predicted"/>
<name>A0A9N8HXC8_9STRA</name>
<feature type="compositionally biased region" description="Acidic residues" evidence="1">
    <location>
        <begin position="81"/>
        <end position="96"/>
    </location>
</feature>
<sequence>MQLSVPCHSHMRRDTSPMLGGTDPSEMFGESGLLQSSMARIYPHFHYDSFFNSQDKDLPQNIEQYLRLIHPHDYTKLQEKEEGDDDGEEKDNEDKVEEVGKKESEDSNFDDTDGSHDGLDDKKKPAKKRVDTEETDTSKNGLGDEKEPREKRFEAKTVELGTITMEMPLRQFYTPDFQNICKCLQNLK</sequence>
<evidence type="ECO:0000313" key="2">
    <source>
        <dbReference type="EMBL" id="CAB9529286.1"/>
    </source>
</evidence>
<comment type="caution">
    <text evidence="2">The sequence shown here is derived from an EMBL/GenBank/DDBJ whole genome shotgun (WGS) entry which is preliminary data.</text>
</comment>
<keyword evidence="3" id="KW-1185">Reference proteome</keyword>
<protein>
    <submittedName>
        <fullName evidence="2">Uncharacterized protein</fullName>
    </submittedName>
</protein>
<evidence type="ECO:0000313" key="3">
    <source>
        <dbReference type="Proteomes" id="UP001153069"/>
    </source>
</evidence>
<evidence type="ECO:0000256" key="1">
    <source>
        <dbReference type="SAM" id="MobiDB-lite"/>
    </source>
</evidence>
<dbReference type="AlphaFoldDB" id="A0A9N8HXC8"/>
<dbReference type="Proteomes" id="UP001153069">
    <property type="component" value="Unassembled WGS sequence"/>
</dbReference>
<organism evidence="2 3">
    <name type="scientific">Seminavis robusta</name>
    <dbReference type="NCBI Taxonomy" id="568900"/>
    <lineage>
        <taxon>Eukaryota</taxon>
        <taxon>Sar</taxon>
        <taxon>Stramenopiles</taxon>
        <taxon>Ochrophyta</taxon>
        <taxon>Bacillariophyta</taxon>
        <taxon>Bacillariophyceae</taxon>
        <taxon>Bacillariophycidae</taxon>
        <taxon>Naviculales</taxon>
        <taxon>Naviculaceae</taxon>
        <taxon>Seminavis</taxon>
    </lineage>
</organism>
<reference evidence="2" key="1">
    <citation type="submission" date="2020-06" db="EMBL/GenBank/DDBJ databases">
        <authorList>
            <consortium name="Plant Systems Biology data submission"/>
        </authorList>
    </citation>
    <scope>NUCLEOTIDE SEQUENCE</scope>
    <source>
        <strain evidence="2">D6</strain>
    </source>
</reference>
<feature type="region of interest" description="Disordered" evidence="1">
    <location>
        <begin position="80"/>
        <end position="153"/>
    </location>
</feature>
<feature type="region of interest" description="Disordered" evidence="1">
    <location>
        <begin position="1"/>
        <end position="22"/>
    </location>
</feature>
<accession>A0A9N8HXC8</accession>
<dbReference type="EMBL" id="CAICTM010002450">
    <property type="protein sequence ID" value="CAB9529286.1"/>
    <property type="molecule type" value="Genomic_DNA"/>
</dbReference>